<accession>A0A811LT46</accession>
<dbReference type="OrthoDB" id="10521190at2759"/>
<feature type="transmembrane region" description="Helical" evidence="1">
    <location>
        <begin position="128"/>
        <end position="147"/>
    </location>
</feature>
<protein>
    <recommendedName>
        <fullName evidence="4">G_PROTEIN_RECEP_F1_2 domain-containing protein</fullName>
    </recommendedName>
</protein>
<keyword evidence="1" id="KW-0812">Transmembrane</keyword>
<dbReference type="AlphaFoldDB" id="A0A811LT46"/>
<dbReference type="Proteomes" id="UP000614601">
    <property type="component" value="Unassembled WGS sequence"/>
</dbReference>
<keyword evidence="1" id="KW-0472">Membrane</keyword>
<organism evidence="2 3">
    <name type="scientific">Bursaphelenchus okinawaensis</name>
    <dbReference type="NCBI Taxonomy" id="465554"/>
    <lineage>
        <taxon>Eukaryota</taxon>
        <taxon>Metazoa</taxon>
        <taxon>Ecdysozoa</taxon>
        <taxon>Nematoda</taxon>
        <taxon>Chromadorea</taxon>
        <taxon>Rhabditida</taxon>
        <taxon>Tylenchina</taxon>
        <taxon>Tylenchomorpha</taxon>
        <taxon>Aphelenchoidea</taxon>
        <taxon>Aphelenchoididae</taxon>
        <taxon>Bursaphelenchus</taxon>
    </lineage>
</organism>
<dbReference type="InterPro" id="IPR019428">
    <property type="entry name" value="7TM_GPCR_serpentine_rcpt_Str"/>
</dbReference>
<comment type="caution">
    <text evidence="2">The sequence shown here is derived from an EMBL/GenBank/DDBJ whole genome shotgun (WGS) entry which is preliminary data.</text>
</comment>
<evidence type="ECO:0000313" key="3">
    <source>
        <dbReference type="Proteomes" id="UP000614601"/>
    </source>
</evidence>
<evidence type="ECO:0008006" key="4">
    <source>
        <dbReference type="Google" id="ProtNLM"/>
    </source>
</evidence>
<dbReference type="EMBL" id="CAJFCW020000006">
    <property type="protein sequence ID" value="CAG9128453.1"/>
    <property type="molecule type" value="Genomic_DNA"/>
</dbReference>
<keyword evidence="1" id="KW-1133">Transmembrane helix</keyword>
<feature type="transmembrane region" description="Helical" evidence="1">
    <location>
        <begin position="68"/>
        <end position="86"/>
    </location>
</feature>
<dbReference type="EMBL" id="CAJFDH010000006">
    <property type="protein sequence ID" value="CAD5231129.1"/>
    <property type="molecule type" value="Genomic_DNA"/>
</dbReference>
<evidence type="ECO:0000313" key="2">
    <source>
        <dbReference type="EMBL" id="CAD5231129.1"/>
    </source>
</evidence>
<dbReference type="Proteomes" id="UP000783686">
    <property type="component" value="Unassembled WGS sequence"/>
</dbReference>
<proteinExistence type="predicted"/>
<name>A0A811LT46_9BILA</name>
<gene>
    <name evidence="2" type="ORF">BOKJ2_LOCUS14487</name>
</gene>
<sequence>MEHLTPYGVFIARGMPKAADSPFLAVIFQMLSYSLLEVNILITMCKFLFRYTVATNQEKMTKLLSHKLCFALLLSVLVFCFGTSWVTNRNSTDDAQEYKDSFPIFDTALREYINDNIIVLTKSNALDWIIQHIVFPLVLIFSAYCTYSCYKFRNTNTAFSERTRHFFYVLTKGLVIEQLSLVLWVLLPLVLIEIAIPLRQKVIASYVFIRILYLYPAFVMAFTLTYYKRYRRAVLYLFNHSNKKNVTTLSSVASSSLVVKNRPTFSKNSLSATLPSRNAVSAQGRRVL</sequence>
<evidence type="ECO:0000256" key="1">
    <source>
        <dbReference type="SAM" id="Phobius"/>
    </source>
</evidence>
<keyword evidence="3" id="KW-1185">Reference proteome</keyword>
<dbReference type="Pfam" id="PF10326">
    <property type="entry name" value="7TM_GPCR_Str"/>
    <property type="match status" value="1"/>
</dbReference>
<reference evidence="2" key="1">
    <citation type="submission" date="2020-09" db="EMBL/GenBank/DDBJ databases">
        <authorList>
            <person name="Kikuchi T."/>
        </authorList>
    </citation>
    <scope>NUCLEOTIDE SEQUENCE</scope>
    <source>
        <strain evidence="2">SH1</strain>
    </source>
</reference>
<feature type="transmembrane region" description="Helical" evidence="1">
    <location>
        <begin position="203"/>
        <end position="227"/>
    </location>
</feature>
<feature type="transmembrane region" description="Helical" evidence="1">
    <location>
        <begin position="167"/>
        <end position="191"/>
    </location>
</feature>
<feature type="transmembrane region" description="Helical" evidence="1">
    <location>
        <begin position="23"/>
        <end position="48"/>
    </location>
</feature>